<organism evidence="1 2">
    <name type="scientific">Sesamum alatum</name>
    <dbReference type="NCBI Taxonomy" id="300844"/>
    <lineage>
        <taxon>Eukaryota</taxon>
        <taxon>Viridiplantae</taxon>
        <taxon>Streptophyta</taxon>
        <taxon>Embryophyta</taxon>
        <taxon>Tracheophyta</taxon>
        <taxon>Spermatophyta</taxon>
        <taxon>Magnoliopsida</taxon>
        <taxon>eudicotyledons</taxon>
        <taxon>Gunneridae</taxon>
        <taxon>Pentapetalae</taxon>
        <taxon>asterids</taxon>
        <taxon>lamiids</taxon>
        <taxon>Lamiales</taxon>
        <taxon>Pedaliaceae</taxon>
        <taxon>Sesamum</taxon>
    </lineage>
</organism>
<dbReference type="AlphaFoldDB" id="A0AAE1XKP2"/>
<sequence length="187" mass="20657">MEAEAKHMHRAVKLTYDSGSGIVTPNGLWNADMEGHELFWCSNSCQLRLPHEQSSGGIRERISLGHLRGSSWDNWIAVGRALADNGKGDRLGMYSSAMRGLLAVDGLNNLSTMNPELVSGVFQELDQISKVALVMVPLQFTIEDPKTTFKWTQRGRHRRGRQVAMLRKRAPGIQIIEGSSGASTLAR</sequence>
<name>A0AAE1XKP2_9LAMI</name>
<protein>
    <submittedName>
        <fullName evidence="1">Uncharacterized protein</fullName>
    </submittedName>
</protein>
<evidence type="ECO:0000313" key="2">
    <source>
        <dbReference type="Proteomes" id="UP001293254"/>
    </source>
</evidence>
<reference evidence="1" key="1">
    <citation type="submission" date="2020-06" db="EMBL/GenBank/DDBJ databases">
        <authorList>
            <person name="Li T."/>
            <person name="Hu X."/>
            <person name="Zhang T."/>
            <person name="Song X."/>
            <person name="Zhang H."/>
            <person name="Dai N."/>
            <person name="Sheng W."/>
            <person name="Hou X."/>
            <person name="Wei L."/>
        </authorList>
    </citation>
    <scope>NUCLEOTIDE SEQUENCE</scope>
    <source>
        <strain evidence="1">3651</strain>
        <tissue evidence="1">Leaf</tissue>
    </source>
</reference>
<evidence type="ECO:0000313" key="1">
    <source>
        <dbReference type="EMBL" id="KAK4413203.1"/>
    </source>
</evidence>
<accession>A0AAE1XKP2</accession>
<gene>
    <name evidence="1" type="ORF">Salat_2732800</name>
</gene>
<comment type="caution">
    <text evidence="1">The sequence shown here is derived from an EMBL/GenBank/DDBJ whole genome shotgun (WGS) entry which is preliminary data.</text>
</comment>
<keyword evidence="2" id="KW-1185">Reference proteome</keyword>
<reference evidence="1" key="2">
    <citation type="journal article" date="2024" name="Plant">
        <title>Genomic evolution and insights into agronomic trait innovations of Sesamum species.</title>
        <authorList>
            <person name="Miao H."/>
            <person name="Wang L."/>
            <person name="Qu L."/>
            <person name="Liu H."/>
            <person name="Sun Y."/>
            <person name="Le M."/>
            <person name="Wang Q."/>
            <person name="Wei S."/>
            <person name="Zheng Y."/>
            <person name="Lin W."/>
            <person name="Duan Y."/>
            <person name="Cao H."/>
            <person name="Xiong S."/>
            <person name="Wang X."/>
            <person name="Wei L."/>
            <person name="Li C."/>
            <person name="Ma Q."/>
            <person name="Ju M."/>
            <person name="Zhao R."/>
            <person name="Li G."/>
            <person name="Mu C."/>
            <person name="Tian Q."/>
            <person name="Mei H."/>
            <person name="Zhang T."/>
            <person name="Gao T."/>
            <person name="Zhang H."/>
        </authorList>
    </citation>
    <scope>NUCLEOTIDE SEQUENCE</scope>
    <source>
        <strain evidence="1">3651</strain>
    </source>
</reference>
<proteinExistence type="predicted"/>
<dbReference type="EMBL" id="JACGWO010000012">
    <property type="protein sequence ID" value="KAK4413203.1"/>
    <property type="molecule type" value="Genomic_DNA"/>
</dbReference>
<dbReference type="Proteomes" id="UP001293254">
    <property type="component" value="Unassembled WGS sequence"/>
</dbReference>